<dbReference type="Gene3D" id="3.40.50.12580">
    <property type="match status" value="1"/>
</dbReference>
<dbReference type="Proteomes" id="UP000679725">
    <property type="component" value="Unassembled WGS sequence"/>
</dbReference>
<dbReference type="RefSeq" id="WP_215236004.1">
    <property type="nucleotide sequence ID" value="NZ_CAJRAU010000008.1"/>
</dbReference>
<protein>
    <recommendedName>
        <fullName evidence="3">CDP-Glycerol:Poly(Glycerophosphate) glycerophosphotransferase</fullName>
    </recommendedName>
</protein>
<dbReference type="InterPro" id="IPR043148">
    <property type="entry name" value="TagF_C"/>
</dbReference>
<evidence type="ECO:0008006" key="3">
    <source>
        <dbReference type="Google" id="ProtNLM"/>
    </source>
</evidence>
<comment type="caution">
    <text evidence="1">The sequence shown here is derived from an EMBL/GenBank/DDBJ whole genome shotgun (WGS) entry which is preliminary data.</text>
</comment>
<accession>A0ABM8UXI0</accession>
<sequence>METIPKRRLLILITNQFAVLNMIHTGFLEKLSRRYDISLISDLINKRDLASINEHFNCSLELLNTHVPSEIRFLRFLRWIEKVLFFMTFNTSTRRIKVLQLGLPFRFLLYCFDKMPIVKRFSRSMLSKIREIIILISSRMFQKEGQSVLHFDGILSSSPLDIRENIIVNFLIRYTRIPAMGVVISWDNLTSKGLINSDFDQMLVWNQQMAAEFEQLYSFCKTKPKICVSGVPRFDIYFGKRTSRPAESGRKTILFATSAPKHFPDQYQIVEDLREYMQTRNGFSLLIRCHPADDPDAYRQFAAENVEIWPSQKQNRYSPFPALDFLEVLADTLFRCDVCLQVASTMRLDAAACNKPTISIAYDGNRKLPYAHSVRRLYSYSHQIPLNRLRLDHPVFSKKELFECLDKLLVEDLGSTDHRLAIQKFIHHTEAKSVNSMIQYVDEWLT</sequence>
<evidence type="ECO:0000313" key="2">
    <source>
        <dbReference type="Proteomes" id="UP000679725"/>
    </source>
</evidence>
<keyword evidence="2" id="KW-1185">Reference proteome</keyword>
<dbReference type="EMBL" id="CAJRAU010000008">
    <property type="protein sequence ID" value="CAG5073237.1"/>
    <property type="molecule type" value="Genomic_DNA"/>
</dbReference>
<dbReference type="SUPFAM" id="SSF53756">
    <property type="entry name" value="UDP-Glycosyltransferase/glycogen phosphorylase"/>
    <property type="match status" value="1"/>
</dbReference>
<gene>
    <name evidence="1" type="ORF">DYBT9623_04738</name>
</gene>
<reference evidence="1 2" key="1">
    <citation type="submission" date="2021-04" db="EMBL/GenBank/DDBJ databases">
        <authorList>
            <person name="Rodrigo-Torres L."/>
            <person name="Arahal R. D."/>
            <person name="Lucena T."/>
        </authorList>
    </citation>
    <scope>NUCLEOTIDE SEQUENCE [LARGE SCALE GENOMIC DNA]</scope>
    <source>
        <strain evidence="1 2">CECT 9623</strain>
    </source>
</reference>
<name>A0ABM8UXI0_9BACT</name>
<evidence type="ECO:0000313" key="1">
    <source>
        <dbReference type="EMBL" id="CAG5073237.1"/>
    </source>
</evidence>
<proteinExistence type="predicted"/>
<organism evidence="1 2">
    <name type="scientific">Dyadobacter linearis</name>
    <dbReference type="NCBI Taxonomy" id="2823330"/>
    <lineage>
        <taxon>Bacteria</taxon>
        <taxon>Pseudomonadati</taxon>
        <taxon>Bacteroidota</taxon>
        <taxon>Cytophagia</taxon>
        <taxon>Cytophagales</taxon>
        <taxon>Spirosomataceae</taxon>
        <taxon>Dyadobacter</taxon>
    </lineage>
</organism>